<accession>A0A8C8SLF6</accession>
<keyword evidence="11" id="KW-1185">Reference proteome</keyword>
<dbReference type="GO" id="GO:0005886">
    <property type="term" value="C:plasma membrane"/>
    <property type="evidence" value="ECO:0007669"/>
    <property type="project" value="UniProtKB-SubCell"/>
</dbReference>
<comment type="subcellular location">
    <subcellularLocation>
        <location evidence="1">Cell membrane</location>
    </subcellularLocation>
</comment>
<evidence type="ECO:0000256" key="8">
    <source>
        <dbReference type="SAM" id="SignalP"/>
    </source>
</evidence>
<dbReference type="AlphaFoldDB" id="A0A8C8SLF6"/>
<feature type="signal peptide" evidence="8">
    <location>
        <begin position="1"/>
        <end position="35"/>
    </location>
</feature>
<feature type="chain" id="PRO_5034275334" description="Immunoglobulin V-set domain-containing protein" evidence="8">
    <location>
        <begin position="36"/>
        <end position="118"/>
    </location>
</feature>
<dbReference type="Pfam" id="PF07686">
    <property type="entry name" value="V-set"/>
    <property type="match status" value="1"/>
</dbReference>
<feature type="domain" description="Immunoglobulin V-set" evidence="9">
    <location>
        <begin position="33"/>
        <end position="111"/>
    </location>
</feature>
<name>A0A8C8SLF6_9SAUR</name>
<evidence type="ECO:0000256" key="4">
    <source>
        <dbReference type="ARBA" id="ARBA00022859"/>
    </source>
</evidence>
<proteinExistence type="predicted"/>
<dbReference type="InterPro" id="IPR036179">
    <property type="entry name" value="Ig-like_dom_sf"/>
</dbReference>
<dbReference type="InterPro" id="IPR013106">
    <property type="entry name" value="Ig_V-set"/>
</dbReference>
<evidence type="ECO:0000256" key="7">
    <source>
        <dbReference type="ARBA" id="ARBA00023180"/>
    </source>
</evidence>
<sequence>MAVARRTGFGEREFTLKLLILTHSILFLFFPPRSAVEGGELNLVCSHPSARNEWFSWYQQFPRQGLQFIIQGYSKTSPSTEPEGILHISEDRKSSTLDLHRVRLAEAAVYYGALGDAV</sequence>
<reference evidence="10" key="1">
    <citation type="submission" date="2025-08" db="UniProtKB">
        <authorList>
            <consortium name="Ensembl"/>
        </authorList>
    </citation>
    <scope>IDENTIFICATION</scope>
</reference>
<dbReference type="GO" id="GO:0002376">
    <property type="term" value="P:immune system process"/>
    <property type="evidence" value="ECO:0007669"/>
    <property type="project" value="UniProtKB-KW"/>
</dbReference>
<dbReference type="InterPro" id="IPR052051">
    <property type="entry name" value="TCR_complex_component"/>
</dbReference>
<dbReference type="GO" id="GO:0009617">
    <property type="term" value="P:response to bacterium"/>
    <property type="evidence" value="ECO:0007669"/>
    <property type="project" value="TreeGrafter"/>
</dbReference>
<evidence type="ECO:0000259" key="9">
    <source>
        <dbReference type="Pfam" id="PF07686"/>
    </source>
</evidence>
<dbReference type="PANTHER" id="PTHR19433:SF111">
    <property type="entry name" value="T CELL RECEPTOR ALPHA VARIABLE 4"/>
    <property type="match status" value="1"/>
</dbReference>
<keyword evidence="4" id="KW-0391">Immunity</keyword>
<keyword evidence="5" id="KW-0472">Membrane</keyword>
<keyword evidence="2" id="KW-1003">Cell membrane</keyword>
<dbReference type="Ensembl" id="ENSPCET00000023175.1">
    <property type="protein sequence ID" value="ENSPCEP00000022422.1"/>
    <property type="gene ID" value="ENSPCEG00000017121.1"/>
</dbReference>
<evidence type="ECO:0000256" key="2">
    <source>
        <dbReference type="ARBA" id="ARBA00022475"/>
    </source>
</evidence>
<evidence type="ECO:0000256" key="5">
    <source>
        <dbReference type="ARBA" id="ARBA00023136"/>
    </source>
</evidence>
<dbReference type="PANTHER" id="PTHR19433">
    <property type="entry name" value="T-CELL RECEPTOR ALPHA CHAIN V REGION-RELATED"/>
    <property type="match status" value="1"/>
</dbReference>
<evidence type="ECO:0000313" key="10">
    <source>
        <dbReference type="Ensembl" id="ENSPCEP00000022422.1"/>
    </source>
</evidence>
<evidence type="ECO:0000313" key="11">
    <source>
        <dbReference type="Proteomes" id="UP000694393"/>
    </source>
</evidence>
<evidence type="ECO:0000256" key="3">
    <source>
        <dbReference type="ARBA" id="ARBA00022729"/>
    </source>
</evidence>
<keyword evidence="6" id="KW-1015">Disulfide bond</keyword>
<dbReference type="Proteomes" id="UP000694393">
    <property type="component" value="Unplaced"/>
</dbReference>
<reference evidence="10" key="2">
    <citation type="submission" date="2025-09" db="UniProtKB">
        <authorList>
            <consortium name="Ensembl"/>
        </authorList>
    </citation>
    <scope>IDENTIFICATION</scope>
</reference>
<keyword evidence="7" id="KW-0325">Glycoprotein</keyword>
<dbReference type="SUPFAM" id="SSF48726">
    <property type="entry name" value="Immunoglobulin"/>
    <property type="match status" value="1"/>
</dbReference>
<evidence type="ECO:0000256" key="1">
    <source>
        <dbReference type="ARBA" id="ARBA00004236"/>
    </source>
</evidence>
<dbReference type="Gene3D" id="2.60.40.10">
    <property type="entry name" value="Immunoglobulins"/>
    <property type="match status" value="1"/>
</dbReference>
<evidence type="ECO:0000256" key="6">
    <source>
        <dbReference type="ARBA" id="ARBA00023157"/>
    </source>
</evidence>
<keyword evidence="3 8" id="KW-0732">Signal</keyword>
<organism evidence="10 11">
    <name type="scientific">Pelusios castaneus</name>
    <name type="common">West African mud turtle</name>
    <dbReference type="NCBI Taxonomy" id="367368"/>
    <lineage>
        <taxon>Eukaryota</taxon>
        <taxon>Metazoa</taxon>
        <taxon>Chordata</taxon>
        <taxon>Craniata</taxon>
        <taxon>Vertebrata</taxon>
        <taxon>Euteleostomi</taxon>
        <taxon>Archelosauria</taxon>
        <taxon>Testudinata</taxon>
        <taxon>Testudines</taxon>
        <taxon>Pleurodira</taxon>
        <taxon>Pelomedusidae</taxon>
        <taxon>Pelusios</taxon>
    </lineage>
</organism>
<protein>
    <recommendedName>
        <fullName evidence="9">Immunoglobulin V-set domain-containing protein</fullName>
    </recommendedName>
</protein>
<dbReference type="InterPro" id="IPR013783">
    <property type="entry name" value="Ig-like_fold"/>
</dbReference>